<evidence type="ECO:0000256" key="6">
    <source>
        <dbReference type="SAM" id="MobiDB-lite"/>
    </source>
</evidence>
<proteinExistence type="predicted"/>
<accession>A0A8J6CGI1</accession>
<dbReference type="OrthoDB" id="10264920at2759"/>
<comment type="subcellular location">
    <subcellularLocation>
        <location evidence="1">Cell projection</location>
        <location evidence="1">Cilium</location>
    </subcellularLocation>
    <subcellularLocation>
        <location evidence="2">Cytoplasm</location>
        <location evidence="2">Cytoskeleton</location>
    </subcellularLocation>
</comment>
<dbReference type="GO" id="GO:0005881">
    <property type="term" value="C:cytoplasmic microtubule"/>
    <property type="evidence" value="ECO:0007669"/>
    <property type="project" value="TreeGrafter"/>
</dbReference>
<dbReference type="GO" id="GO:0005929">
    <property type="term" value="C:cilium"/>
    <property type="evidence" value="ECO:0007669"/>
    <property type="project" value="UniProtKB-SubCell"/>
</dbReference>
<keyword evidence="3" id="KW-0963">Cytoplasm</keyword>
<dbReference type="AlphaFoldDB" id="A0A8J6CGI1"/>
<keyword evidence="9" id="KW-1185">Reference proteome</keyword>
<dbReference type="PANTHER" id="PTHR21490:SF2">
    <property type="entry name" value="ENKURIN DOMAIN-CONTAINING PROTEIN 1"/>
    <property type="match status" value="1"/>
</dbReference>
<name>A0A8J6CGI1_DIALT</name>
<evidence type="ECO:0000313" key="8">
    <source>
        <dbReference type="EMBL" id="KAG8466733.1"/>
    </source>
</evidence>
<evidence type="ECO:0000256" key="4">
    <source>
        <dbReference type="ARBA" id="ARBA00023212"/>
    </source>
</evidence>
<dbReference type="Proteomes" id="UP000751190">
    <property type="component" value="Unassembled WGS sequence"/>
</dbReference>
<dbReference type="InterPro" id="IPR052102">
    <property type="entry name" value="Enkurin_domain-protein"/>
</dbReference>
<feature type="domain" description="Enkurin" evidence="7">
    <location>
        <begin position="227"/>
        <end position="319"/>
    </location>
</feature>
<comment type="caution">
    <text evidence="8">The sequence shown here is derived from an EMBL/GenBank/DDBJ whole genome shotgun (WGS) entry which is preliminary data.</text>
</comment>
<feature type="compositionally biased region" description="Low complexity" evidence="6">
    <location>
        <begin position="104"/>
        <end position="121"/>
    </location>
</feature>
<evidence type="ECO:0000256" key="2">
    <source>
        <dbReference type="ARBA" id="ARBA00004245"/>
    </source>
</evidence>
<evidence type="ECO:0000256" key="5">
    <source>
        <dbReference type="ARBA" id="ARBA00023273"/>
    </source>
</evidence>
<sequence>MAIRSAQAKPARALSHHNSGQMSALLNPTHGMRDEMRRAGLAPKNHQSANIRRIRELEATNREKRSVAEGKSADVWSPETKNQKYAHVTSTVARELAHKPSPRARPATAPAPTSGPRTPSGFTVGRVRDPKPIYLSTPMAEVEIPKTRKPAVPRRSDAPATPRAREEPKDFVHSNIKRAATPTPRPSTAGSARAAGPFRSPEQAVRAPDAKAHHASYGALPKYLVERKLEMALARDRKEREAEERKFCPPGTRLLAESERLATLDKMRKANDEVLAQLRAQPLNPHTLSQKRAKAELEAKAKGIADALTIFGRSRVVVQDE</sequence>
<evidence type="ECO:0000259" key="7">
    <source>
        <dbReference type="PROSITE" id="PS51665"/>
    </source>
</evidence>
<feature type="compositionally biased region" description="Polar residues" evidence="6">
    <location>
        <begin position="16"/>
        <end position="26"/>
    </location>
</feature>
<evidence type="ECO:0000313" key="9">
    <source>
        <dbReference type="Proteomes" id="UP000751190"/>
    </source>
</evidence>
<evidence type="ECO:0000256" key="1">
    <source>
        <dbReference type="ARBA" id="ARBA00004138"/>
    </source>
</evidence>
<reference evidence="8" key="1">
    <citation type="submission" date="2021-05" db="EMBL/GenBank/DDBJ databases">
        <title>The genome of the haptophyte Pavlova lutheri (Diacronema luteri, Pavlovales) - a model for lipid biosynthesis in eukaryotic algae.</title>
        <authorList>
            <person name="Hulatt C.J."/>
            <person name="Posewitz M.C."/>
        </authorList>
    </citation>
    <scope>NUCLEOTIDE SEQUENCE</scope>
    <source>
        <strain evidence="8">NIVA-4/92</strain>
    </source>
</reference>
<feature type="region of interest" description="Disordered" evidence="6">
    <location>
        <begin position="1"/>
        <end position="27"/>
    </location>
</feature>
<feature type="region of interest" description="Disordered" evidence="6">
    <location>
        <begin position="94"/>
        <end position="129"/>
    </location>
</feature>
<organism evidence="8 9">
    <name type="scientific">Diacronema lutheri</name>
    <name type="common">Unicellular marine alga</name>
    <name type="synonym">Monochrysis lutheri</name>
    <dbReference type="NCBI Taxonomy" id="2081491"/>
    <lineage>
        <taxon>Eukaryota</taxon>
        <taxon>Haptista</taxon>
        <taxon>Haptophyta</taxon>
        <taxon>Pavlovophyceae</taxon>
        <taxon>Pavlovales</taxon>
        <taxon>Pavlovaceae</taxon>
        <taxon>Diacronema</taxon>
    </lineage>
</organism>
<feature type="region of interest" description="Disordered" evidence="6">
    <location>
        <begin position="60"/>
        <end position="82"/>
    </location>
</feature>
<dbReference type="OMA" id="NHQSANI"/>
<dbReference type="PANTHER" id="PTHR21490">
    <property type="entry name" value="ENKURIN-RELATED"/>
    <property type="match status" value="1"/>
</dbReference>
<protein>
    <recommendedName>
        <fullName evidence="7">Enkurin domain-containing protein</fullName>
    </recommendedName>
</protein>
<dbReference type="EMBL" id="JAGTXO010000007">
    <property type="protein sequence ID" value="KAG8466733.1"/>
    <property type="molecule type" value="Genomic_DNA"/>
</dbReference>
<dbReference type="Pfam" id="PF13864">
    <property type="entry name" value="Enkurin"/>
    <property type="match status" value="1"/>
</dbReference>
<feature type="compositionally biased region" description="Basic and acidic residues" evidence="6">
    <location>
        <begin position="163"/>
        <end position="172"/>
    </location>
</feature>
<dbReference type="PROSITE" id="PS51665">
    <property type="entry name" value="ENKURIN"/>
    <property type="match status" value="1"/>
</dbReference>
<dbReference type="InterPro" id="IPR027012">
    <property type="entry name" value="Enkurin_dom"/>
</dbReference>
<keyword evidence="4" id="KW-0206">Cytoskeleton</keyword>
<evidence type="ECO:0000256" key="3">
    <source>
        <dbReference type="ARBA" id="ARBA00022490"/>
    </source>
</evidence>
<feature type="region of interest" description="Disordered" evidence="6">
    <location>
        <begin position="144"/>
        <end position="202"/>
    </location>
</feature>
<feature type="compositionally biased region" description="Basic and acidic residues" evidence="6">
    <location>
        <begin position="60"/>
        <end position="72"/>
    </location>
</feature>
<gene>
    <name evidence="8" type="ORF">KFE25_008112</name>
</gene>
<keyword evidence="5" id="KW-0966">Cell projection</keyword>